<evidence type="ECO:0000313" key="3">
    <source>
        <dbReference type="Proteomes" id="UP000029482"/>
    </source>
</evidence>
<accession>A0A089XM73</accession>
<dbReference type="AlphaFoldDB" id="A0A089XM73"/>
<name>A0A089XM73_STRGA</name>
<gene>
    <name evidence="2" type="ORF">SGLAU_31930</name>
</gene>
<dbReference type="Gene3D" id="2.40.50.90">
    <property type="match status" value="1"/>
</dbReference>
<dbReference type="HOGENOM" id="CLU_055243_0_0_11"/>
<evidence type="ECO:0000259" key="1">
    <source>
        <dbReference type="PROSITE" id="PS50830"/>
    </source>
</evidence>
<organism evidence="2 3">
    <name type="scientific">Streptomyces glaucescens</name>
    <dbReference type="NCBI Taxonomy" id="1907"/>
    <lineage>
        <taxon>Bacteria</taxon>
        <taxon>Bacillati</taxon>
        <taxon>Actinomycetota</taxon>
        <taxon>Actinomycetes</taxon>
        <taxon>Kitasatosporales</taxon>
        <taxon>Streptomycetaceae</taxon>
        <taxon>Streptomyces</taxon>
    </lineage>
</organism>
<dbReference type="Pfam" id="PF00565">
    <property type="entry name" value="SNase"/>
    <property type="match status" value="1"/>
</dbReference>
<dbReference type="eggNOG" id="COG1525">
    <property type="taxonomic scope" value="Bacteria"/>
</dbReference>
<dbReference type="EMBL" id="CP009438">
    <property type="protein sequence ID" value="AIS02320.1"/>
    <property type="molecule type" value="Genomic_DNA"/>
</dbReference>
<dbReference type="OrthoDB" id="7065322at2"/>
<dbReference type="SUPFAM" id="SSF50199">
    <property type="entry name" value="Staphylococcal nuclease"/>
    <property type="match status" value="1"/>
</dbReference>
<dbReference type="STRING" id="1907.SGLAU_31930"/>
<dbReference type="InterPro" id="IPR035437">
    <property type="entry name" value="SNase_OB-fold_sf"/>
</dbReference>
<proteinExistence type="predicted"/>
<dbReference type="InterPro" id="IPR016071">
    <property type="entry name" value="Staphylococal_nuclease_OB-fold"/>
</dbReference>
<reference evidence="3" key="1">
    <citation type="journal article" date="2015" name="J. Biotechnol.">
        <title>Complete genome sequence of the actinobacterium Streptomyces glaucescens GLA.O (DSM 40922) consisting of a linear chromosome and one linear plasmid.</title>
        <authorList>
            <person name="Ortseifen V."/>
            <person name="Winkler A."/>
            <person name="Albersmeier A."/>
            <person name="Wendler S."/>
            <person name="Puhler A."/>
            <person name="Kalinowski J."/>
            <person name="Ruckert C."/>
        </authorList>
    </citation>
    <scope>NUCLEOTIDE SEQUENCE [LARGE SCALE GENOMIC DNA]</scope>
    <source>
        <strain evidence="3">DSM 40922 / GLA O</strain>
    </source>
</reference>
<dbReference type="Proteomes" id="UP000029482">
    <property type="component" value="Chromosome"/>
</dbReference>
<evidence type="ECO:0000313" key="2">
    <source>
        <dbReference type="EMBL" id="AIS02320.1"/>
    </source>
</evidence>
<dbReference type="RefSeq" id="WP_043505977.1">
    <property type="nucleotide sequence ID" value="NZ_CP009438.1"/>
</dbReference>
<sequence length="293" mass="32304">MAMLLIKGSFRVNGGSKPDGDTLPFIPDDVADWKLVGGRARIVPKADGRANVRLEGVDALETHYDGIYGPERRQPRKFADEAGDELLTWLGFTSVERHENHTVKTVPDKVSGFILTSGADAYGRCVALVCKGTAPVYSGYEFTPNEEFLRERTVNHHLVESGLAYPMFYPGLPGYLRDVLRTAAMEARAAKKGVWRVDRTYDGTVVDDIDSITDTPTGQVLLPKLFRRLTDYLDSRTGSSLDGFEAYLAGAADQYRVLPDGKTVTGLHNLVTVSQGGSLKMIERTENLLFLDK</sequence>
<protein>
    <recommendedName>
        <fullName evidence="1">TNase-like domain-containing protein</fullName>
    </recommendedName>
</protein>
<keyword evidence="3" id="KW-1185">Reference proteome</keyword>
<feature type="domain" description="TNase-like" evidence="1">
    <location>
        <begin position="19"/>
        <end position="197"/>
    </location>
</feature>
<dbReference type="KEGG" id="sgu:SGLAU_31930"/>
<dbReference type="PROSITE" id="PS50830">
    <property type="entry name" value="TNASE_3"/>
    <property type="match status" value="1"/>
</dbReference>